<evidence type="ECO:0000313" key="1">
    <source>
        <dbReference type="EMBL" id="EHO77231.1"/>
    </source>
</evidence>
<dbReference type="BioCyc" id="FSP457404-HMP:GTSQ-3590-MONOMER"/>
<name>H1PYP2_9FUSO</name>
<dbReference type="RefSeq" id="WP_008699507.1">
    <property type="nucleotide sequence ID" value="NZ_KE161012.1"/>
</dbReference>
<dbReference type="PATRIC" id="fig|457404.5.peg.3490"/>
<keyword evidence="2" id="KW-1185">Reference proteome</keyword>
<sequence length="200" mass="23935">MGTRGLFGLRKNNKDKTMYNHFDSYPSCLGEEMVEYVKNHSKEEMTALYDKLIMVDEEFNTSQFTEEQKERYKEFMKKNDFFSHTIDGTKTAENISMYCFLHEFQGRLYKYDEYPEIDLMIDNHNFIKNSLFCEWAYIINLDTNKLEVWEGFQEKPQENNRYGVEKDNGFYPCALVKEIDIEKIKLEDFSLEKALAGKHY</sequence>
<organism evidence="1 2">
    <name type="scientific">Fusobacterium ulcerans 12-1B</name>
    <dbReference type="NCBI Taxonomy" id="457404"/>
    <lineage>
        <taxon>Bacteria</taxon>
        <taxon>Fusobacteriati</taxon>
        <taxon>Fusobacteriota</taxon>
        <taxon>Fusobacteriia</taxon>
        <taxon>Fusobacteriales</taxon>
        <taxon>Fusobacteriaceae</taxon>
        <taxon>Fusobacterium</taxon>
    </lineage>
</organism>
<gene>
    <name evidence="1" type="ORF">HMPREF0402_03535</name>
</gene>
<evidence type="ECO:0000313" key="2">
    <source>
        <dbReference type="Proteomes" id="UP000003233"/>
    </source>
</evidence>
<dbReference type="Proteomes" id="UP000003233">
    <property type="component" value="Unassembled WGS sequence"/>
</dbReference>
<proteinExistence type="predicted"/>
<dbReference type="EMBL" id="AGWJ02000035">
    <property type="protein sequence ID" value="EHO77231.1"/>
    <property type="molecule type" value="Genomic_DNA"/>
</dbReference>
<reference evidence="1 2" key="1">
    <citation type="submission" date="2012-07" db="EMBL/GenBank/DDBJ databases">
        <title>The Genome Sequence of Fusobacterium ulcerans 12_1B.</title>
        <authorList>
            <consortium name="The Broad Institute Genome Sequencing Platform"/>
            <person name="Earl A."/>
            <person name="Ward D."/>
            <person name="Feldgarden M."/>
            <person name="Gevers D."/>
            <person name="Strauss J."/>
            <person name="Ambrose C.E."/>
            <person name="Allen-Vercoe E."/>
            <person name="Walker B."/>
            <person name="Young S.K."/>
            <person name="Zeng Q."/>
            <person name="Gargeya S."/>
            <person name="Fitzgerald M."/>
            <person name="Haas B."/>
            <person name="Abouelleil A."/>
            <person name="Alvarado L."/>
            <person name="Arachchi H.M."/>
            <person name="Berlin A.M."/>
            <person name="Chapman S.B."/>
            <person name="Goldberg J."/>
            <person name="Griggs A."/>
            <person name="Gujja S."/>
            <person name="Hansen M."/>
            <person name="Howarth C."/>
            <person name="Imamovic A."/>
            <person name="Larimer J."/>
            <person name="McCowen C."/>
            <person name="Montmayeur A."/>
            <person name="Murphy C."/>
            <person name="Neiman D."/>
            <person name="Pearson M."/>
            <person name="Priest M."/>
            <person name="Roberts A."/>
            <person name="Saif S."/>
            <person name="Shea T."/>
            <person name="Sisk P."/>
            <person name="Sykes S."/>
            <person name="Wortman J."/>
            <person name="Nusbaum C."/>
            <person name="Birren B."/>
        </authorList>
    </citation>
    <scope>NUCLEOTIDE SEQUENCE [LARGE SCALE GENOMIC DNA]</scope>
    <source>
        <strain evidence="1 2">12_1B</strain>
    </source>
</reference>
<protein>
    <submittedName>
        <fullName evidence="1">Uncharacterized protein</fullName>
    </submittedName>
</protein>
<dbReference type="AlphaFoldDB" id="H1PYP2"/>
<accession>H1PYP2</accession>
<dbReference type="HOGENOM" id="CLU_1560471_0_0_0"/>
<comment type="caution">
    <text evidence="1">The sequence shown here is derived from an EMBL/GenBank/DDBJ whole genome shotgun (WGS) entry which is preliminary data.</text>
</comment>